<dbReference type="EMBL" id="JAGFNK010000049">
    <property type="protein sequence ID" value="KAI9510063.1"/>
    <property type="molecule type" value="Genomic_DNA"/>
</dbReference>
<reference evidence="1" key="1">
    <citation type="submission" date="2021-03" db="EMBL/GenBank/DDBJ databases">
        <title>Evolutionary priming and transition to the ectomycorrhizal habit in an iconic lineage of mushroom-forming fungi: is preadaptation a requirement?</title>
        <authorList>
            <consortium name="DOE Joint Genome Institute"/>
            <person name="Looney B.P."/>
            <person name="Miyauchi S."/>
            <person name="Morin E."/>
            <person name="Drula E."/>
            <person name="Courty P.E."/>
            <person name="Chicoki N."/>
            <person name="Fauchery L."/>
            <person name="Kohler A."/>
            <person name="Kuo A."/>
            <person name="LaButti K."/>
            <person name="Pangilinan J."/>
            <person name="Lipzen A."/>
            <person name="Riley R."/>
            <person name="Andreopoulos W."/>
            <person name="He G."/>
            <person name="Johnson J."/>
            <person name="Barry K.W."/>
            <person name="Grigoriev I.V."/>
            <person name="Nagy L."/>
            <person name="Hibbett D."/>
            <person name="Henrissat B."/>
            <person name="Matheny P.B."/>
            <person name="Labbe J."/>
            <person name="Martin A.F."/>
        </authorList>
    </citation>
    <scope>NUCLEOTIDE SEQUENCE</scope>
    <source>
        <strain evidence="1">BPL698</strain>
    </source>
</reference>
<comment type="caution">
    <text evidence="1">The sequence shown here is derived from an EMBL/GenBank/DDBJ whole genome shotgun (WGS) entry which is preliminary data.</text>
</comment>
<accession>A0ACC0UEB1</accession>
<evidence type="ECO:0000313" key="2">
    <source>
        <dbReference type="Proteomes" id="UP001207468"/>
    </source>
</evidence>
<keyword evidence="2" id="KW-1185">Reference proteome</keyword>
<sequence>MSVQPSLPGPGSHAPTDSAHEQVRGSPQTRVILIGIGGATCSGKTTLAKHLHNILPDSFIIHQDVRAPEVQLPIHPTLGRDWDSAPTAIDWPRLRAFLRAVKRTARIPDDHSSHDHLNAQKPVSLRESVAARCQAEIMSVQKEVEDATGARTVVGLVDGFLLYWDQEIIDALDARIFLRVPYDVLELRRSERSENLGYVTAEGVFWKDPPGYFQELVYPAYVQAHRALFTDGDVEGGALLAPGIVLIEPQQMNMDDIFTRCCEELVSVIRRLLTG</sequence>
<organism evidence="1 2">
    <name type="scientific">Russula earlei</name>
    <dbReference type="NCBI Taxonomy" id="71964"/>
    <lineage>
        <taxon>Eukaryota</taxon>
        <taxon>Fungi</taxon>
        <taxon>Dikarya</taxon>
        <taxon>Basidiomycota</taxon>
        <taxon>Agaricomycotina</taxon>
        <taxon>Agaricomycetes</taxon>
        <taxon>Russulales</taxon>
        <taxon>Russulaceae</taxon>
        <taxon>Russula</taxon>
    </lineage>
</organism>
<dbReference type="Proteomes" id="UP001207468">
    <property type="component" value="Unassembled WGS sequence"/>
</dbReference>
<name>A0ACC0UEB1_9AGAM</name>
<gene>
    <name evidence="1" type="ORF">F5148DRAFT_977248</name>
</gene>
<protein>
    <submittedName>
        <fullName evidence="1">P-loop containing nucleoside triphosphate hydrolase protein</fullName>
    </submittedName>
</protein>
<proteinExistence type="predicted"/>
<keyword evidence="1" id="KW-0378">Hydrolase</keyword>
<evidence type="ECO:0000313" key="1">
    <source>
        <dbReference type="EMBL" id="KAI9510063.1"/>
    </source>
</evidence>